<keyword evidence="2" id="KW-0285">Flavoprotein</keyword>
<dbReference type="Gene3D" id="3.40.50.1950">
    <property type="entry name" value="Flavin prenyltransferase-like"/>
    <property type="match status" value="1"/>
</dbReference>
<evidence type="ECO:0000256" key="4">
    <source>
        <dbReference type="ARBA" id="ARBA00022679"/>
    </source>
</evidence>
<reference evidence="6 7" key="1">
    <citation type="submission" date="2024-06" db="EMBL/GenBank/DDBJ databases">
        <title>The Natural Products Discovery Center: Release of the First 8490 Sequenced Strains for Exploring Actinobacteria Biosynthetic Diversity.</title>
        <authorList>
            <person name="Kalkreuter E."/>
            <person name="Kautsar S.A."/>
            <person name="Yang D."/>
            <person name="Bader C.D."/>
            <person name="Teijaro C.N."/>
            <person name="Fluegel L."/>
            <person name="Davis C.M."/>
            <person name="Simpson J.R."/>
            <person name="Lauterbach L."/>
            <person name="Steele A.D."/>
            <person name="Gui C."/>
            <person name="Meng S."/>
            <person name="Li G."/>
            <person name="Viehrig K."/>
            <person name="Ye F."/>
            <person name="Su P."/>
            <person name="Kiefer A.F."/>
            <person name="Nichols A."/>
            <person name="Cepeda A.J."/>
            <person name="Yan W."/>
            <person name="Fan B."/>
            <person name="Jiang Y."/>
            <person name="Adhikari A."/>
            <person name="Zheng C.-J."/>
            <person name="Schuster L."/>
            <person name="Cowan T.M."/>
            <person name="Smanski M.J."/>
            <person name="Chevrette M.G."/>
            <person name="De Carvalho L.P.S."/>
            <person name="Shen B."/>
        </authorList>
    </citation>
    <scope>NUCLEOTIDE SEQUENCE [LARGE SCALE GENOMIC DNA]</scope>
    <source>
        <strain evidence="6 7">NPDC000634</strain>
    </source>
</reference>
<keyword evidence="4" id="KW-0808">Transferase</keyword>
<organism evidence="6 7">
    <name type="scientific">Streptomyces carpinensis</name>
    <dbReference type="NCBI Taxonomy" id="66369"/>
    <lineage>
        <taxon>Bacteria</taxon>
        <taxon>Bacillati</taxon>
        <taxon>Actinomycetota</taxon>
        <taxon>Actinomycetes</taxon>
        <taxon>Kitasatosporales</taxon>
        <taxon>Streptomycetaceae</taxon>
        <taxon>Streptomyces</taxon>
    </lineage>
</organism>
<dbReference type="InterPro" id="IPR036551">
    <property type="entry name" value="Flavin_trans-like"/>
</dbReference>
<feature type="domain" description="Flavoprotein" evidence="5">
    <location>
        <begin position="6"/>
        <end position="174"/>
    </location>
</feature>
<gene>
    <name evidence="6" type="ORF">ABT317_00920</name>
</gene>
<evidence type="ECO:0000256" key="3">
    <source>
        <dbReference type="ARBA" id="ARBA00022643"/>
    </source>
</evidence>
<sequence length="212" mass="23034">MTERRNITLAVTGAGGTRMARFVLEALVKDERVAQVDLMVSQAGRQLIAHETGRDASGPAADLVLGAPAMDKVVAWDPEDLTGGPTSGSYPSWGMLVVPCALGVAGRIANGMANTLIERAADVMLKERRPLVLCVRETPFNLIHLRNLTQVAEAGGTVYPMIPTYYNIPQTVDQFYEEFTVRLLSFIGLPQTDYYAYSGVESPAHHDRTGRA</sequence>
<keyword evidence="7" id="KW-1185">Reference proteome</keyword>
<keyword evidence="1" id="KW-0637">Prenyltransferase</keyword>
<evidence type="ECO:0000313" key="6">
    <source>
        <dbReference type="EMBL" id="MER6975656.1"/>
    </source>
</evidence>
<evidence type="ECO:0000256" key="1">
    <source>
        <dbReference type="ARBA" id="ARBA00022602"/>
    </source>
</evidence>
<evidence type="ECO:0000259" key="5">
    <source>
        <dbReference type="Pfam" id="PF02441"/>
    </source>
</evidence>
<dbReference type="Proteomes" id="UP001458415">
    <property type="component" value="Unassembled WGS sequence"/>
</dbReference>
<comment type="caution">
    <text evidence="6">The sequence shown here is derived from an EMBL/GenBank/DDBJ whole genome shotgun (WGS) entry which is preliminary data.</text>
</comment>
<accession>A0ABV1VUP9</accession>
<dbReference type="EMBL" id="JBEPCU010000005">
    <property type="protein sequence ID" value="MER6975656.1"/>
    <property type="molecule type" value="Genomic_DNA"/>
</dbReference>
<dbReference type="InterPro" id="IPR004507">
    <property type="entry name" value="UbiX-like"/>
</dbReference>
<protein>
    <submittedName>
        <fullName evidence="6">UbiX family flavin prenyltransferase</fullName>
    </submittedName>
</protein>
<dbReference type="SUPFAM" id="SSF52507">
    <property type="entry name" value="Homo-oligomeric flavin-containing Cys decarboxylases, HFCD"/>
    <property type="match status" value="1"/>
</dbReference>
<keyword evidence="3" id="KW-0288">FMN</keyword>
<proteinExistence type="predicted"/>
<dbReference type="RefSeq" id="WP_086731057.1">
    <property type="nucleotide sequence ID" value="NZ_MUBM01000492.1"/>
</dbReference>
<dbReference type="NCBIfam" id="TIGR00421">
    <property type="entry name" value="ubiX_pad"/>
    <property type="match status" value="1"/>
</dbReference>
<evidence type="ECO:0000313" key="7">
    <source>
        <dbReference type="Proteomes" id="UP001458415"/>
    </source>
</evidence>
<evidence type="ECO:0000256" key="2">
    <source>
        <dbReference type="ARBA" id="ARBA00022630"/>
    </source>
</evidence>
<dbReference type="InterPro" id="IPR003382">
    <property type="entry name" value="Flavoprotein"/>
</dbReference>
<name>A0ABV1VUP9_9ACTN</name>
<dbReference type="Pfam" id="PF02441">
    <property type="entry name" value="Flavoprotein"/>
    <property type="match status" value="1"/>
</dbReference>